<accession>A0A016UY58</accession>
<reference evidence="3" key="1">
    <citation type="journal article" date="2015" name="Nat. Genet.">
        <title>The genome and transcriptome of the zoonotic hookworm Ancylostoma ceylanicum identify infection-specific gene families.</title>
        <authorList>
            <person name="Schwarz E.M."/>
            <person name="Hu Y."/>
            <person name="Antoshechkin I."/>
            <person name="Miller M.M."/>
            <person name="Sternberg P.W."/>
            <person name="Aroian R.V."/>
        </authorList>
    </citation>
    <scope>NUCLEOTIDE SEQUENCE</scope>
    <source>
        <strain evidence="3">HY135</strain>
    </source>
</reference>
<keyword evidence="3" id="KW-1185">Reference proteome</keyword>
<dbReference type="AlphaFoldDB" id="A0A016UY58"/>
<evidence type="ECO:0000313" key="3">
    <source>
        <dbReference type="Proteomes" id="UP000024635"/>
    </source>
</evidence>
<proteinExistence type="predicted"/>
<evidence type="ECO:0000313" key="2">
    <source>
        <dbReference type="EMBL" id="EYC19951.1"/>
    </source>
</evidence>
<dbReference type="Proteomes" id="UP000024635">
    <property type="component" value="Unassembled WGS sequence"/>
</dbReference>
<protein>
    <submittedName>
        <fullName evidence="2">Uncharacterized protein</fullName>
    </submittedName>
</protein>
<feature type="compositionally biased region" description="Basic and acidic residues" evidence="1">
    <location>
        <begin position="48"/>
        <end position="59"/>
    </location>
</feature>
<sequence length="74" mass="8447">MVLNVNIGIFILTLPYVSRFTDNESLIKLGLRKPEDKTTTPLIFSSQEKQHKSNAEKSKKTSPVYRKSSDYPCN</sequence>
<feature type="region of interest" description="Disordered" evidence="1">
    <location>
        <begin position="39"/>
        <end position="74"/>
    </location>
</feature>
<organism evidence="2 3">
    <name type="scientific">Ancylostoma ceylanicum</name>
    <dbReference type="NCBI Taxonomy" id="53326"/>
    <lineage>
        <taxon>Eukaryota</taxon>
        <taxon>Metazoa</taxon>
        <taxon>Ecdysozoa</taxon>
        <taxon>Nematoda</taxon>
        <taxon>Chromadorea</taxon>
        <taxon>Rhabditida</taxon>
        <taxon>Rhabditina</taxon>
        <taxon>Rhabditomorpha</taxon>
        <taxon>Strongyloidea</taxon>
        <taxon>Ancylostomatidae</taxon>
        <taxon>Ancylostomatinae</taxon>
        <taxon>Ancylostoma</taxon>
    </lineage>
</organism>
<evidence type="ECO:0000256" key="1">
    <source>
        <dbReference type="SAM" id="MobiDB-lite"/>
    </source>
</evidence>
<dbReference type="EMBL" id="JARK01001359">
    <property type="protein sequence ID" value="EYC19951.1"/>
    <property type="molecule type" value="Genomic_DNA"/>
</dbReference>
<gene>
    <name evidence="2" type="primary">Acey_s0023.g794</name>
    <name evidence="2" type="ORF">Y032_0023g794</name>
</gene>
<name>A0A016UY58_9BILA</name>
<comment type="caution">
    <text evidence="2">The sequence shown here is derived from an EMBL/GenBank/DDBJ whole genome shotgun (WGS) entry which is preliminary data.</text>
</comment>